<sequence>MLKLEGIHVYYQESLAVSDVSISVKEGEFVTIIGANGAGKTTIMKAIMGLIRVKKGKIHFEGDDLTNKPPWVRAEMGIGYIPEGRRVFPDLSVVENLKVGAYTIKNKQILNQNLEKVFFLFPRLKEREKQLARSMSGGEQQMLAIGRAMMLNPKLLLIDEISMGLMPILVNTAFASIKKMHEEGVTILLVEQNAKKALATADRGYVLETGRIVLEDRADILNQKDEIKKAYLGG</sequence>
<keyword evidence="2" id="KW-0813">Transport</keyword>
<accession>A0A2M7PMM9</accession>
<feature type="domain" description="ABC transporter" evidence="6">
    <location>
        <begin position="2"/>
        <end position="234"/>
    </location>
</feature>
<dbReference type="GO" id="GO:0005524">
    <property type="term" value="F:ATP binding"/>
    <property type="evidence" value="ECO:0007669"/>
    <property type="project" value="UniProtKB-KW"/>
</dbReference>
<evidence type="ECO:0000256" key="4">
    <source>
        <dbReference type="ARBA" id="ARBA00022840"/>
    </source>
</evidence>
<comment type="caution">
    <text evidence="7">The sequence shown here is derived from an EMBL/GenBank/DDBJ whole genome shotgun (WGS) entry which is preliminary data.</text>
</comment>
<dbReference type="PROSITE" id="PS00211">
    <property type="entry name" value="ABC_TRANSPORTER_1"/>
    <property type="match status" value="1"/>
</dbReference>
<evidence type="ECO:0000313" key="8">
    <source>
        <dbReference type="EMBL" id="PIY31602.1"/>
    </source>
</evidence>
<evidence type="ECO:0000256" key="3">
    <source>
        <dbReference type="ARBA" id="ARBA00022741"/>
    </source>
</evidence>
<dbReference type="RefSeq" id="WP_406608216.1">
    <property type="nucleotide sequence ID" value="NZ_PFKO01000320.1"/>
</dbReference>
<dbReference type="InterPro" id="IPR003439">
    <property type="entry name" value="ABC_transporter-like_ATP-bd"/>
</dbReference>
<accession>A0A2M7KB45</accession>
<dbReference type="AlphaFoldDB" id="A0A2M7KB45"/>
<evidence type="ECO:0000256" key="1">
    <source>
        <dbReference type="ARBA" id="ARBA00005417"/>
    </source>
</evidence>
<dbReference type="PROSITE" id="PS50893">
    <property type="entry name" value="ABC_TRANSPORTER_2"/>
    <property type="match status" value="1"/>
</dbReference>
<evidence type="ECO:0000256" key="2">
    <source>
        <dbReference type="ARBA" id="ARBA00022448"/>
    </source>
</evidence>
<keyword evidence="4 7" id="KW-0067">ATP-binding</keyword>
<gene>
    <name evidence="7" type="primary">livF</name>
    <name evidence="8" type="ORF">COZ07_08705</name>
    <name evidence="7" type="ORF">COZ58_00230</name>
</gene>
<proteinExistence type="inferred from homology"/>
<comment type="similarity">
    <text evidence="1">Belongs to the ABC transporter superfamily.</text>
</comment>
<dbReference type="GO" id="GO:0016887">
    <property type="term" value="F:ATP hydrolysis activity"/>
    <property type="evidence" value="ECO:0007669"/>
    <property type="project" value="InterPro"/>
</dbReference>
<evidence type="ECO:0000313" key="9">
    <source>
        <dbReference type="Proteomes" id="UP000230646"/>
    </source>
</evidence>
<dbReference type="Proteomes" id="UP000231493">
    <property type="component" value="Unassembled WGS sequence"/>
</dbReference>
<keyword evidence="5" id="KW-0029">Amino-acid transport</keyword>
<keyword evidence="3" id="KW-0547">Nucleotide-binding</keyword>
<dbReference type="EMBL" id="PFKO01000320">
    <property type="protein sequence ID" value="PIY31602.1"/>
    <property type="molecule type" value="Genomic_DNA"/>
</dbReference>
<evidence type="ECO:0000259" key="6">
    <source>
        <dbReference type="PROSITE" id="PS50893"/>
    </source>
</evidence>
<dbReference type="InterPro" id="IPR017871">
    <property type="entry name" value="ABC_transporter-like_CS"/>
</dbReference>
<reference evidence="7" key="2">
    <citation type="submission" date="2017-09" db="EMBL/GenBank/DDBJ databases">
        <title>Depth-based differentiation of microbial function through sediment-hosted aquifers and enrichment of novel symbionts in the deep terrestrial subsurface.</title>
        <authorList>
            <person name="Probst A.J."/>
            <person name="Ladd B."/>
            <person name="Jarett J.K."/>
            <person name="Geller-Mcgrath D.E."/>
            <person name="Sieber C.M.K."/>
            <person name="Emerson J.B."/>
            <person name="Anantharaman K."/>
            <person name="Thomas B.C."/>
            <person name="Malmstrom R."/>
            <person name="Stieglmeier M."/>
            <person name="Klingl A."/>
            <person name="Woyke T."/>
            <person name="Ryan C.M."/>
            <person name="Banfield J.F."/>
        </authorList>
    </citation>
    <scope>NUCLEOTIDE SEQUENCE</scope>
    <source>
        <strain evidence="7">CG_4_8_14_3_um_filter_34_18</strain>
    </source>
</reference>
<dbReference type="Proteomes" id="UP000230646">
    <property type="component" value="Unassembled WGS sequence"/>
</dbReference>
<dbReference type="GO" id="GO:0015807">
    <property type="term" value="P:L-amino acid transport"/>
    <property type="evidence" value="ECO:0007669"/>
    <property type="project" value="TreeGrafter"/>
</dbReference>
<dbReference type="Pfam" id="PF00005">
    <property type="entry name" value="ABC_tran"/>
    <property type="match status" value="1"/>
</dbReference>
<dbReference type="InterPro" id="IPR027417">
    <property type="entry name" value="P-loop_NTPase"/>
</dbReference>
<protein>
    <submittedName>
        <fullName evidence="7">Branched-chain amino acid ABC transporter ATP-binding protein</fullName>
    </submittedName>
</protein>
<dbReference type="InterPro" id="IPR003593">
    <property type="entry name" value="AAA+_ATPase"/>
</dbReference>
<name>A0A2M7KB45_9BACT</name>
<evidence type="ECO:0000313" key="7">
    <source>
        <dbReference type="EMBL" id="PIX35360.1"/>
    </source>
</evidence>
<dbReference type="PANTHER" id="PTHR43820:SF4">
    <property type="entry name" value="HIGH-AFFINITY BRANCHED-CHAIN AMINO ACID TRANSPORT ATP-BINDING PROTEIN LIVF"/>
    <property type="match status" value="1"/>
</dbReference>
<dbReference type="SMART" id="SM00382">
    <property type="entry name" value="AAA"/>
    <property type="match status" value="1"/>
</dbReference>
<evidence type="ECO:0000256" key="5">
    <source>
        <dbReference type="ARBA" id="ARBA00022970"/>
    </source>
</evidence>
<evidence type="ECO:0000313" key="10">
    <source>
        <dbReference type="Proteomes" id="UP000231493"/>
    </source>
</evidence>
<organism evidence="7 10">
    <name type="scientific">Candidatus Infernicultor aquiphilus</name>
    <dbReference type="NCBI Taxonomy" id="1805029"/>
    <lineage>
        <taxon>Bacteria</taxon>
        <taxon>Pseudomonadati</taxon>
        <taxon>Atribacterota</taxon>
        <taxon>Candidatus Phoenicimicrobiia</taxon>
        <taxon>Candidatus Pheonicimicrobiales</taxon>
        <taxon>Candidatus Phoenicimicrobiaceae</taxon>
        <taxon>Candidatus Infernicultor</taxon>
    </lineage>
</organism>
<dbReference type="SUPFAM" id="SSF52540">
    <property type="entry name" value="P-loop containing nucleoside triphosphate hydrolases"/>
    <property type="match status" value="1"/>
</dbReference>
<reference evidence="9 10" key="1">
    <citation type="submission" date="2017-09" db="EMBL/GenBank/DDBJ databases">
        <title>Depth-based differentiation of microbial function through sediment-hosted aquifers and enrichment of novel symbionts in the deep terrestrial subsurface.</title>
        <authorList>
            <person name="Probst A.J."/>
            <person name="Ladd B."/>
            <person name="Jarett J.K."/>
            <person name="Geller-Mcgrath D.E."/>
            <person name="Sieber C.M."/>
            <person name="Emerson J.B."/>
            <person name="Anantharaman K."/>
            <person name="Thomas B.C."/>
            <person name="Malmstrom R."/>
            <person name="Stieglmeier M."/>
            <person name="Klingl A."/>
            <person name="Woyke T."/>
            <person name="Ryan C.M."/>
            <person name="Banfield J.F."/>
        </authorList>
    </citation>
    <scope>NUCLEOTIDE SEQUENCE [LARGE SCALE GENOMIC DNA]</scope>
    <source>
        <strain evidence="8">CG_4_10_14_3_um_filter_34_13</strain>
    </source>
</reference>
<dbReference type="Gene3D" id="3.40.50.300">
    <property type="entry name" value="P-loop containing nucleotide triphosphate hydrolases"/>
    <property type="match status" value="1"/>
</dbReference>
<dbReference type="CDD" id="cd03224">
    <property type="entry name" value="ABC_TM1139_LivF_branched"/>
    <property type="match status" value="1"/>
</dbReference>
<dbReference type="InterPro" id="IPR052156">
    <property type="entry name" value="BCAA_Transport_ATP-bd_LivF"/>
</dbReference>
<dbReference type="EMBL" id="PFIP01000007">
    <property type="protein sequence ID" value="PIX35360.1"/>
    <property type="molecule type" value="Genomic_DNA"/>
</dbReference>
<dbReference type="GO" id="GO:0015658">
    <property type="term" value="F:branched-chain amino acid transmembrane transporter activity"/>
    <property type="evidence" value="ECO:0007669"/>
    <property type="project" value="TreeGrafter"/>
</dbReference>
<dbReference type="PANTHER" id="PTHR43820">
    <property type="entry name" value="HIGH-AFFINITY BRANCHED-CHAIN AMINO ACID TRANSPORT ATP-BINDING PROTEIN LIVF"/>
    <property type="match status" value="1"/>
</dbReference>